<reference evidence="2" key="1">
    <citation type="submission" date="2021-03" db="EMBL/GenBank/DDBJ databases">
        <title>Antimicrobial resistance genes in bacteria isolated from Japanese honey, and their potential for conferring macrolide and lincosamide resistance in the American foulbrood pathogen Paenibacillus larvae.</title>
        <authorList>
            <person name="Okamoto M."/>
            <person name="Kumagai M."/>
            <person name="Kanamori H."/>
            <person name="Takamatsu D."/>
        </authorList>
    </citation>
    <scope>NUCLEOTIDE SEQUENCE</scope>
    <source>
        <strain evidence="2">J40TS1</strain>
    </source>
</reference>
<dbReference type="AlphaFoldDB" id="A0A919YQ11"/>
<comment type="caution">
    <text evidence="2">The sequence shown here is derived from an EMBL/GenBank/DDBJ whole genome shotgun (WGS) entry which is preliminary data.</text>
</comment>
<dbReference type="PROSITE" id="PS51186">
    <property type="entry name" value="GNAT"/>
    <property type="match status" value="1"/>
</dbReference>
<dbReference type="Pfam" id="PF00583">
    <property type="entry name" value="Acetyltransf_1"/>
    <property type="match status" value="1"/>
</dbReference>
<dbReference type="InterPro" id="IPR016181">
    <property type="entry name" value="Acyl_CoA_acyltransferase"/>
</dbReference>
<name>A0A919YQ11_9BACL</name>
<organism evidence="2 3">
    <name type="scientific">Paenibacillus montaniterrae</name>
    <dbReference type="NCBI Taxonomy" id="429341"/>
    <lineage>
        <taxon>Bacteria</taxon>
        <taxon>Bacillati</taxon>
        <taxon>Bacillota</taxon>
        <taxon>Bacilli</taxon>
        <taxon>Bacillales</taxon>
        <taxon>Paenibacillaceae</taxon>
        <taxon>Paenibacillus</taxon>
    </lineage>
</organism>
<proteinExistence type="predicted"/>
<dbReference type="Proteomes" id="UP000683139">
    <property type="component" value="Unassembled WGS sequence"/>
</dbReference>
<dbReference type="InterPro" id="IPR000182">
    <property type="entry name" value="GNAT_dom"/>
</dbReference>
<dbReference type="RefSeq" id="WP_213514408.1">
    <property type="nucleotide sequence ID" value="NZ_BOSE01000002.1"/>
</dbReference>
<dbReference type="SUPFAM" id="SSF55729">
    <property type="entry name" value="Acyl-CoA N-acyltransferases (Nat)"/>
    <property type="match status" value="1"/>
</dbReference>
<evidence type="ECO:0000313" key="2">
    <source>
        <dbReference type="EMBL" id="GIP16184.1"/>
    </source>
</evidence>
<evidence type="ECO:0000313" key="3">
    <source>
        <dbReference type="Proteomes" id="UP000683139"/>
    </source>
</evidence>
<keyword evidence="3" id="KW-1185">Reference proteome</keyword>
<feature type="domain" description="N-acetyltransferase" evidence="1">
    <location>
        <begin position="1"/>
        <end position="162"/>
    </location>
</feature>
<dbReference type="GO" id="GO:0016747">
    <property type="term" value="F:acyltransferase activity, transferring groups other than amino-acyl groups"/>
    <property type="evidence" value="ECO:0007669"/>
    <property type="project" value="InterPro"/>
</dbReference>
<evidence type="ECO:0000259" key="1">
    <source>
        <dbReference type="PROSITE" id="PS51186"/>
    </source>
</evidence>
<sequence>MNIRKAAAGELDSIMSIYDYARQFMKENGNEDQWGDSYPDRQLLTNDIQQGKLYVCIDKDNIVGVFYFAQEEDETYQVIKDGAWLNDEPYGVIHRIASAEGTKGVATFCLNWSFEQAGNIRIDTHVNNKPMQGLLKKLGYVYCGQIVLPDESTRIAFQKILS</sequence>
<protein>
    <submittedName>
        <fullName evidence="2">Acetyltransferase</fullName>
    </submittedName>
</protein>
<dbReference type="Gene3D" id="3.40.630.30">
    <property type="match status" value="1"/>
</dbReference>
<dbReference type="EMBL" id="BOSE01000002">
    <property type="protein sequence ID" value="GIP16184.1"/>
    <property type="molecule type" value="Genomic_DNA"/>
</dbReference>
<accession>A0A919YQ11</accession>
<gene>
    <name evidence="2" type="ORF">J40TS1_18260</name>
</gene>